<dbReference type="Pfam" id="PF08282">
    <property type="entry name" value="Hydrolase_3"/>
    <property type="match status" value="1"/>
</dbReference>
<dbReference type="GO" id="GO:0016791">
    <property type="term" value="F:phosphatase activity"/>
    <property type="evidence" value="ECO:0007669"/>
    <property type="project" value="TreeGrafter"/>
</dbReference>
<dbReference type="Gene3D" id="3.30.1240.10">
    <property type="match status" value="1"/>
</dbReference>
<dbReference type="InterPro" id="IPR023214">
    <property type="entry name" value="HAD_sf"/>
</dbReference>
<protein>
    <recommendedName>
        <fullName evidence="3">Cof subfamily of IIB subfamily of haloacid dehalogenase superfamily/HAD-superfamily hydrolase, subfamily IIB</fullName>
    </recommendedName>
</protein>
<dbReference type="EMBL" id="FOAW01000021">
    <property type="protein sequence ID" value="SEM06228.1"/>
    <property type="molecule type" value="Genomic_DNA"/>
</dbReference>
<dbReference type="GO" id="GO:0005829">
    <property type="term" value="C:cytosol"/>
    <property type="evidence" value="ECO:0007669"/>
    <property type="project" value="TreeGrafter"/>
</dbReference>
<accession>A0A1H7VBI1</accession>
<name>A0A1H7VBI1_9NOCA</name>
<proteinExistence type="predicted"/>
<evidence type="ECO:0000313" key="1">
    <source>
        <dbReference type="EMBL" id="SEM06228.1"/>
    </source>
</evidence>
<dbReference type="NCBIfam" id="TIGR00099">
    <property type="entry name" value="Cof-subfamily"/>
    <property type="match status" value="1"/>
</dbReference>
<evidence type="ECO:0008006" key="3">
    <source>
        <dbReference type="Google" id="ProtNLM"/>
    </source>
</evidence>
<keyword evidence="2" id="KW-1185">Reference proteome</keyword>
<dbReference type="InterPro" id="IPR000150">
    <property type="entry name" value="Cof"/>
</dbReference>
<dbReference type="PANTHER" id="PTHR10000">
    <property type="entry name" value="PHOSPHOSERINE PHOSPHATASE"/>
    <property type="match status" value="1"/>
</dbReference>
<sequence>MMGSVQDNRHTKPLLIASDVDGTLIDDDEKVSPRTRAVVQAAVADGTPFVLSTGRPPRWIAPVVDELGFAPLAVCANGAVVYDSNADRVLSAVTLSTGELGWLADLAMAALPGCGLAAERVGASAHDAATPQFVSSPGYEHAWLNPDNTEMSGDEVLAHPAVKLLIRLPGTRSAAMAAALAPLIGDRADLTYSTDNGLIEVSAPGITKASGLTVVAEQLGIPVSGIVAFGDMPNDVPMLTLARHGVAMENAHLDAITAADEVTTSNSADGVARVLERWWG</sequence>
<organism evidence="1 2">
    <name type="scientific">Rhodococcus maanshanensis</name>
    <dbReference type="NCBI Taxonomy" id="183556"/>
    <lineage>
        <taxon>Bacteria</taxon>
        <taxon>Bacillati</taxon>
        <taxon>Actinomycetota</taxon>
        <taxon>Actinomycetes</taxon>
        <taxon>Mycobacteriales</taxon>
        <taxon>Nocardiaceae</taxon>
        <taxon>Rhodococcus</taxon>
    </lineage>
</organism>
<dbReference type="Gene3D" id="3.40.50.1000">
    <property type="entry name" value="HAD superfamily/HAD-like"/>
    <property type="match status" value="1"/>
</dbReference>
<dbReference type="AlphaFoldDB" id="A0A1H7VBI1"/>
<reference evidence="2" key="1">
    <citation type="submission" date="2016-10" db="EMBL/GenBank/DDBJ databases">
        <authorList>
            <person name="Varghese N."/>
            <person name="Submissions S."/>
        </authorList>
    </citation>
    <scope>NUCLEOTIDE SEQUENCE [LARGE SCALE GENOMIC DNA]</scope>
    <source>
        <strain evidence="2">DSM 44675</strain>
    </source>
</reference>
<gene>
    <name evidence="1" type="ORF">SAMN05444583_12147</name>
</gene>
<dbReference type="PANTHER" id="PTHR10000:SF8">
    <property type="entry name" value="HAD SUPERFAMILY HYDROLASE-LIKE, TYPE 3"/>
    <property type="match status" value="1"/>
</dbReference>
<dbReference type="GO" id="GO:0000287">
    <property type="term" value="F:magnesium ion binding"/>
    <property type="evidence" value="ECO:0007669"/>
    <property type="project" value="TreeGrafter"/>
</dbReference>
<dbReference type="Proteomes" id="UP000198677">
    <property type="component" value="Unassembled WGS sequence"/>
</dbReference>
<dbReference type="SUPFAM" id="SSF56784">
    <property type="entry name" value="HAD-like"/>
    <property type="match status" value="1"/>
</dbReference>
<evidence type="ECO:0000313" key="2">
    <source>
        <dbReference type="Proteomes" id="UP000198677"/>
    </source>
</evidence>
<dbReference type="InterPro" id="IPR036412">
    <property type="entry name" value="HAD-like_sf"/>
</dbReference>